<keyword evidence="1" id="KW-0175">Coiled coil</keyword>
<dbReference type="Proteomes" id="UP000323567">
    <property type="component" value="Unassembled WGS sequence"/>
</dbReference>
<feature type="coiled-coil region" evidence="1">
    <location>
        <begin position="243"/>
        <end position="270"/>
    </location>
</feature>
<feature type="chain" id="PRO_5023129074" evidence="2">
    <location>
        <begin position="23"/>
        <end position="515"/>
    </location>
</feature>
<accession>A0A5B3G0W4</accession>
<protein>
    <submittedName>
        <fullName evidence="3">SPOR domain-containing protein</fullName>
    </submittedName>
</protein>
<feature type="signal peptide" evidence="2">
    <location>
        <begin position="1"/>
        <end position="22"/>
    </location>
</feature>
<keyword evidence="2" id="KW-0732">Signal</keyword>
<dbReference type="EMBL" id="VVXK01000021">
    <property type="protein sequence ID" value="KAA2367046.1"/>
    <property type="molecule type" value="Genomic_DNA"/>
</dbReference>
<sequence length="515" mass="57386">MFRRILIYALGAVFLTAGGVRAQQPEVEARIAGLEGNAEYMSLLREDAQLQIREDSIVNAVERMRRQLREDPGKRQQYSQEILQLESRIFEIRNAKGRLIDRINTIEQEWVLASLNGAAQQPAASAEKSPAEAVPDSLKVRNLVDNLYFREHLPAEDYAALRDAQRQEMRAVDYVNRYFANHGTLTELAETYAAVQTEAEAMEVFERYNALQGVNRALADSLAATWNSIFDNKSYAYGYLLDKMGEEEVLAREEEALSEASRQLSALQGETASDAVADYFLRKRVVVDYEAAVAGVLALDAARDSLRGVAAQLESIDYRLPRVEVAERYFLDYDSVAFSSKPVYSYQNPIPECRVYANGTIYRILLGTFNTKRAAATFRGAYPLFYLINDEGKWCYYAGGFATLAEAEAAQALLKKRGFVRPEIVVWTDGVARNLSLDPEAAKVTYRVEITGTDALSDEVKGVIAATGEGYELSRVGSQLFVVGAFDDRAVADRLAESIRQTDAALEVKVAEIAE</sequence>
<evidence type="ECO:0000313" key="4">
    <source>
        <dbReference type="Proteomes" id="UP000323567"/>
    </source>
</evidence>
<reference evidence="3 4" key="1">
    <citation type="journal article" date="2019" name="Nat. Med.">
        <title>A library of human gut bacterial isolates paired with longitudinal multiomics data enables mechanistic microbiome research.</title>
        <authorList>
            <person name="Poyet M."/>
            <person name="Groussin M."/>
            <person name="Gibbons S.M."/>
            <person name="Avila-Pacheco J."/>
            <person name="Jiang X."/>
            <person name="Kearney S.M."/>
            <person name="Perrotta A.R."/>
            <person name="Berdy B."/>
            <person name="Zhao S."/>
            <person name="Lieberman T.D."/>
            <person name="Swanson P.K."/>
            <person name="Smith M."/>
            <person name="Roesemann S."/>
            <person name="Alexander J.E."/>
            <person name="Rich S.A."/>
            <person name="Livny J."/>
            <person name="Vlamakis H."/>
            <person name="Clish C."/>
            <person name="Bullock K."/>
            <person name="Deik A."/>
            <person name="Scott J."/>
            <person name="Pierce K.A."/>
            <person name="Xavier R.J."/>
            <person name="Alm E.J."/>
        </authorList>
    </citation>
    <scope>NUCLEOTIDE SEQUENCE [LARGE SCALE GENOMIC DNA]</scope>
    <source>
        <strain evidence="3 4">BIOML-A2</strain>
    </source>
</reference>
<gene>
    <name evidence="3" type="ORF">F2Y13_12410</name>
</gene>
<evidence type="ECO:0000313" key="3">
    <source>
        <dbReference type="EMBL" id="KAA2367046.1"/>
    </source>
</evidence>
<name>A0A5B3G0W4_9BACT</name>
<comment type="caution">
    <text evidence="3">The sequence shown here is derived from an EMBL/GenBank/DDBJ whole genome shotgun (WGS) entry which is preliminary data.</text>
</comment>
<proteinExistence type="predicted"/>
<evidence type="ECO:0000256" key="1">
    <source>
        <dbReference type="SAM" id="Coils"/>
    </source>
</evidence>
<dbReference type="RefSeq" id="WP_149887694.1">
    <property type="nucleotide sequence ID" value="NZ_VVXK01000021.1"/>
</dbReference>
<evidence type="ECO:0000256" key="2">
    <source>
        <dbReference type="SAM" id="SignalP"/>
    </source>
</evidence>
<organism evidence="3 4">
    <name type="scientific">Alistipes shahii</name>
    <dbReference type="NCBI Taxonomy" id="328814"/>
    <lineage>
        <taxon>Bacteria</taxon>
        <taxon>Pseudomonadati</taxon>
        <taxon>Bacteroidota</taxon>
        <taxon>Bacteroidia</taxon>
        <taxon>Bacteroidales</taxon>
        <taxon>Rikenellaceae</taxon>
        <taxon>Alistipes</taxon>
    </lineage>
</organism>
<dbReference type="AlphaFoldDB" id="A0A5B3G0W4"/>